<evidence type="ECO:0000256" key="1">
    <source>
        <dbReference type="ARBA" id="ARBA00004651"/>
    </source>
</evidence>
<feature type="transmembrane region" description="Helical" evidence="8">
    <location>
        <begin position="240"/>
        <end position="268"/>
    </location>
</feature>
<keyword evidence="5 8" id="KW-0812">Transmembrane</keyword>
<protein>
    <submittedName>
        <fullName evidence="9">ABC transporter permease</fullName>
    </submittedName>
</protein>
<evidence type="ECO:0000256" key="8">
    <source>
        <dbReference type="SAM" id="Phobius"/>
    </source>
</evidence>
<feature type="transmembrane region" description="Helical" evidence="8">
    <location>
        <begin position="190"/>
        <end position="211"/>
    </location>
</feature>
<gene>
    <name evidence="9" type="ORF">VE25_21070</name>
</gene>
<dbReference type="Proteomes" id="UP000033632">
    <property type="component" value="Unassembled WGS sequence"/>
</dbReference>
<comment type="similarity">
    <text evidence="2">Belongs to the binding-protein-dependent transport system permease family. FecCD subfamily.</text>
</comment>
<feature type="transmembrane region" description="Helical" evidence="8">
    <location>
        <begin position="148"/>
        <end position="170"/>
    </location>
</feature>
<evidence type="ECO:0000256" key="2">
    <source>
        <dbReference type="ARBA" id="ARBA00007935"/>
    </source>
</evidence>
<dbReference type="PANTHER" id="PTHR30472">
    <property type="entry name" value="FERRIC ENTEROBACTIN TRANSPORT SYSTEM PERMEASE PROTEIN"/>
    <property type="match status" value="1"/>
</dbReference>
<dbReference type="SUPFAM" id="SSF81345">
    <property type="entry name" value="ABC transporter involved in vitamin B12 uptake, BtuC"/>
    <property type="match status" value="1"/>
</dbReference>
<keyword evidence="4" id="KW-1003">Cell membrane</keyword>
<comment type="subcellular location">
    <subcellularLocation>
        <location evidence="1">Cell membrane</location>
        <topology evidence="1">Multi-pass membrane protein</topology>
    </subcellularLocation>
</comment>
<organism evidence="9 10">
    <name type="scientific">Devosia geojensis</name>
    <dbReference type="NCBI Taxonomy" id="443610"/>
    <lineage>
        <taxon>Bacteria</taxon>
        <taxon>Pseudomonadati</taxon>
        <taxon>Pseudomonadota</taxon>
        <taxon>Alphaproteobacteria</taxon>
        <taxon>Hyphomicrobiales</taxon>
        <taxon>Devosiaceae</taxon>
        <taxon>Devosia</taxon>
    </lineage>
</organism>
<evidence type="ECO:0000256" key="5">
    <source>
        <dbReference type="ARBA" id="ARBA00022692"/>
    </source>
</evidence>
<dbReference type="Gene3D" id="1.10.3470.10">
    <property type="entry name" value="ABC transporter involved in vitamin B12 uptake, BtuC"/>
    <property type="match status" value="1"/>
</dbReference>
<keyword evidence="7 8" id="KW-0472">Membrane</keyword>
<feature type="transmembrane region" description="Helical" evidence="8">
    <location>
        <begin position="60"/>
        <end position="81"/>
    </location>
</feature>
<feature type="transmembrane region" description="Helical" evidence="8">
    <location>
        <begin position="116"/>
        <end position="136"/>
    </location>
</feature>
<keyword evidence="6 8" id="KW-1133">Transmembrane helix</keyword>
<dbReference type="GO" id="GO:0005886">
    <property type="term" value="C:plasma membrane"/>
    <property type="evidence" value="ECO:0007669"/>
    <property type="project" value="UniProtKB-SubCell"/>
</dbReference>
<dbReference type="FunFam" id="1.10.3470.10:FF:000001">
    <property type="entry name" value="Vitamin B12 ABC transporter permease BtuC"/>
    <property type="match status" value="1"/>
</dbReference>
<keyword evidence="3" id="KW-0813">Transport</keyword>
<name>A0A0F5FDG4_9HYPH</name>
<evidence type="ECO:0000313" key="9">
    <source>
        <dbReference type="EMBL" id="KKB06833.1"/>
    </source>
</evidence>
<dbReference type="Pfam" id="PF01032">
    <property type="entry name" value="FecCD"/>
    <property type="match status" value="1"/>
</dbReference>
<keyword evidence="10" id="KW-1185">Reference proteome</keyword>
<dbReference type="PATRIC" id="fig|443610.3.peg.2542"/>
<dbReference type="STRING" id="443610.VE25_21070"/>
<dbReference type="EMBL" id="JZEX01000199">
    <property type="protein sequence ID" value="KKB06833.1"/>
    <property type="molecule type" value="Genomic_DNA"/>
</dbReference>
<evidence type="ECO:0000256" key="6">
    <source>
        <dbReference type="ARBA" id="ARBA00022989"/>
    </source>
</evidence>
<dbReference type="InterPro" id="IPR037294">
    <property type="entry name" value="ABC_BtuC-like"/>
</dbReference>
<dbReference type="AlphaFoldDB" id="A0A0F5FDG4"/>
<evidence type="ECO:0000313" key="10">
    <source>
        <dbReference type="Proteomes" id="UP000033632"/>
    </source>
</evidence>
<dbReference type="GO" id="GO:0022857">
    <property type="term" value="F:transmembrane transporter activity"/>
    <property type="evidence" value="ECO:0007669"/>
    <property type="project" value="InterPro"/>
</dbReference>
<evidence type="ECO:0000256" key="7">
    <source>
        <dbReference type="ARBA" id="ARBA00023136"/>
    </source>
</evidence>
<comment type="caution">
    <text evidence="9">The sequence shown here is derived from an EMBL/GenBank/DDBJ whole genome shotgun (WGS) entry which is preliminary data.</text>
</comment>
<evidence type="ECO:0000256" key="3">
    <source>
        <dbReference type="ARBA" id="ARBA00022448"/>
    </source>
</evidence>
<feature type="transmembrane region" description="Helical" evidence="8">
    <location>
        <begin position="280"/>
        <end position="299"/>
    </location>
</feature>
<accession>A0A0F5FDG4</accession>
<proteinExistence type="inferred from homology"/>
<reference evidence="9 10" key="1">
    <citation type="submission" date="2015-03" db="EMBL/GenBank/DDBJ databases">
        <authorList>
            <person name="Hassan Y.I."/>
            <person name="Lepp D."/>
            <person name="Li X.-Z."/>
            <person name="Zhou T."/>
        </authorList>
    </citation>
    <scope>NUCLEOTIDE SEQUENCE [LARGE SCALE GENOMIC DNA]</scope>
    <source>
        <strain evidence="9 10">BD-c194</strain>
    </source>
</reference>
<feature type="transmembrane region" description="Helical" evidence="8">
    <location>
        <begin position="306"/>
        <end position="327"/>
    </location>
</feature>
<dbReference type="InterPro" id="IPR000522">
    <property type="entry name" value="ABC_transptr_permease_BtuC"/>
</dbReference>
<evidence type="ECO:0000256" key="4">
    <source>
        <dbReference type="ARBA" id="ARBA00022475"/>
    </source>
</evidence>
<feature type="transmembrane region" description="Helical" evidence="8">
    <location>
        <begin position="88"/>
        <end position="110"/>
    </location>
</feature>
<dbReference type="CDD" id="cd06550">
    <property type="entry name" value="TM_ABC_iron-siderophores_like"/>
    <property type="match status" value="1"/>
</dbReference>
<dbReference type="GO" id="GO:0033214">
    <property type="term" value="P:siderophore-iron import into cell"/>
    <property type="evidence" value="ECO:0007669"/>
    <property type="project" value="TreeGrafter"/>
</dbReference>
<sequence>MVGLLVAGLLATVTAAVAIGPVPLPAHRVWQIIFAQIVGGEGDWSAAQANIVLMLRLPRVLLAAMVGAGLAAVGVTMQAVVRNPMADPYILGISSGASVGAVSVLGLGWLAFAGVFAVSLGAFAGAMLALLIVYLVAHAGGTISPLRLVLAGMACSYTLSGLTSLIVLTSPDRELARQAMEWILGSLAGASWSDLGVPAAVLALGTGLLLLRARALNALMVGDETAATLGIEVTQVRRTLFLLASLLTGVMVAVSGAIGFVGLVIPHIVRMLVGTDHRRVLPVAVLGGAIFLIWVDVGARMLFAPVELPVGVITALIGGPFFVYMLATQRVRRKESLS</sequence>
<dbReference type="PANTHER" id="PTHR30472:SF67">
    <property type="entry name" value="PERMEASE OF ABC TRANSPORTER-RELATED"/>
    <property type="match status" value="1"/>
</dbReference>